<evidence type="ECO:0000256" key="2">
    <source>
        <dbReference type="RuleBase" id="RU004328"/>
    </source>
</evidence>
<evidence type="ECO:0000313" key="4">
    <source>
        <dbReference type="EMBL" id="RXR29248.1"/>
    </source>
</evidence>
<dbReference type="PANTHER" id="PTHR11240">
    <property type="entry name" value="RIBONUCLEASE T2"/>
    <property type="match status" value="1"/>
</dbReference>
<dbReference type="InterPro" id="IPR036430">
    <property type="entry name" value="RNase_T2-like_sf"/>
</dbReference>
<organism evidence="4 5">
    <name type="scientific">Sphingobium fluviale</name>
    <dbReference type="NCBI Taxonomy" id="2506423"/>
    <lineage>
        <taxon>Bacteria</taxon>
        <taxon>Pseudomonadati</taxon>
        <taxon>Pseudomonadota</taxon>
        <taxon>Alphaproteobacteria</taxon>
        <taxon>Sphingomonadales</taxon>
        <taxon>Sphingomonadaceae</taxon>
        <taxon>Sphingobium</taxon>
    </lineage>
</organism>
<dbReference type="PANTHER" id="PTHR11240:SF22">
    <property type="entry name" value="RIBONUCLEASE T2"/>
    <property type="match status" value="1"/>
</dbReference>
<reference evidence="5" key="1">
    <citation type="submission" date="2019-01" db="EMBL/GenBank/DDBJ databases">
        <title>Cytophagaceae bacterium strain CAR-16.</title>
        <authorList>
            <person name="Chen W.-M."/>
        </authorList>
    </citation>
    <scope>NUCLEOTIDE SEQUENCE [LARGE SCALE GENOMIC DNA]</scope>
    <source>
        <strain evidence="5">CHR27</strain>
    </source>
</reference>
<dbReference type="PROSITE" id="PS00530">
    <property type="entry name" value="RNASE_T2_1"/>
    <property type="match status" value="1"/>
</dbReference>
<sequence>MRRSKAALVVGLVLAVAPLAAHAQAQSCTLPERINPPRAGTTPRPDEVRRMEVGGYTLALSWTPQYCARAPKGDMQCDLRNGRFGFVLHGLWPDGVAKDGRSGGWPQYCAPAAPVSRATIAANFCMMPSVRLMQHQWAKHGTCMARSPDAYFTRARKAYQALRLPDMGYFAAQYRVTAGQIAGAIARKNPGMTIDMIRVQASDYGLLDEVWICLDTGFRSTRCAAGKAGVSPNARIRVRSGY</sequence>
<name>A0A4Q1KHL9_9SPHN</name>
<dbReference type="EMBL" id="SBKP01000005">
    <property type="protein sequence ID" value="RXR29248.1"/>
    <property type="molecule type" value="Genomic_DNA"/>
</dbReference>
<evidence type="ECO:0000256" key="3">
    <source>
        <dbReference type="SAM" id="SignalP"/>
    </source>
</evidence>
<protein>
    <submittedName>
        <fullName evidence="4">Ribonuclease T</fullName>
    </submittedName>
</protein>
<dbReference type="Pfam" id="PF00445">
    <property type="entry name" value="Ribonuclease_T2"/>
    <property type="match status" value="1"/>
</dbReference>
<dbReference type="OrthoDB" id="4720638at2"/>
<dbReference type="InterPro" id="IPR033130">
    <property type="entry name" value="RNase_T2_His_AS_2"/>
</dbReference>
<proteinExistence type="inferred from homology"/>
<accession>A0A4Q1KHL9</accession>
<gene>
    <name evidence="4" type="ORF">EQG66_07085</name>
</gene>
<dbReference type="RefSeq" id="WP_129403893.1">
    <property type="nucleotide sequence ID" value="NZ_SBKP01000005.1"/>
</dbReference>
<dbReference type="CDD" id="cd01062">
    <property type="entry name" value="RNase_T2_prok"/>
    <property type="match status" value="1"/>
</dbReference>
<dbReference type="PROSITE" id="PS00531">
    <property type="entry name" value="RNASE_T2_2"/>
    <property type="match status" value="1"/>
</dbReference>
<dbReference type="InterPro" id="IPR018188">
    <property type="entry name" value="RNase_T2_His_AS_1"/>
</dbReference>
<evidence type="ECO:0000256" key="1">
    <source>
        <dbReference type="ARBA" id="ARBA00007469"/>
    </source>
</evidence>
<dbReference type="AlphaFoldDB" id="A0A4Q1KHL9"/>
<dbReference type="InterPro" id="IPR001568">
    <property type="entry name" value="RNase_T2-like"/>
</dbReference>
<dbReference type="GO" id="GO:0003723">
    <property type="term" value="F:RNA binding"/>
    <property type="evidence" value="ECO:0007669"/>
    <property type="project" value="InterPro"/>
</dbReference>
<comment type="similarity">
    <text evidence="1 2">Belongs to the RNase T2 family.</text>
</comment>
<dbReference type="GO" id="GO:0033897">
    <property type="term" value="F:ribonuclease T2 activity"/>
    <property type="evidence" value="ECO:0007669"/>
    <property type="project" value="InterPro"/>
</dbReference>
<comment type="caution">
    <text evidence="4">The sequence shown here is derived from an EMBL/GenBank/DDBJ whole genome shotgun (WGS) entry which is preliminary data.</text>
</comment>
<dbReference type="Gene3D" id="3.90.730.10">
    <property type="entry name" value="Ribonuclease T2-like"/>
    <property type="match status" value="1"/>
</dbReference>
<dbReference type="InterPro" id="IPR039378">
    <property type="entry name" value="RNase_T2_prok"/>
</dbReference>
<dbReference type="GO" id="GO:0006401">
    <property type="term" value="P:RNA catabolic process"/>
    <property type="evidence" value="ECO:0007669"/>
    <property type="project" value="UniProtKB-ARBA"/>
</dbReference>
<feature type="chain" id="PRO_5020429249" evidence="3">
    <location>
        <begin position="24"/>
        <end position="242"/>
    </location>
</feature>
<evidence type="ECO:0000313" key="5">
    <source>
        <dbReference type="Proteomes" id="UP000290958"/>
    </source>
</evidence>
<keyword evidence="3" id="KW-0732">Signal</keyword>
<feature type="signal peptide" evidence="3">
    <location>
        <begin position="1"/>
        <end position="23"/>
    </location>
</feature>
<dbReference type="SUPFAM" id="SSF55895">
    <property type="entry name" value="Ribonuclease Rh-like"/>
    <property type="match status" value="1"/>
</dbReference>
<dbReference type="Proteomes" id="UP000290958">
    <property type="component" value="Unassembled WGS sequence"/>
</dbReference>
<keyword evidence="5" id="KW-1185">Reference proteome</keyword>